<evidence type="ECO:0000313" key="2">
    <source>
        <dbReference type="EMBL" id="KAF0914007.1"/>
    </source>
</evidence>
<dbReference type="Proteomes" id="UP000479710">
    <property type="component" value="Unassembled WGS sequence"/>
</dbReference>
<accession>A0A6G1DND2</accession>
<keyword evidence="1" id="KW-0472">Membrane</keyword>
<organism evidence="2 3">
    <name type="scientific">Oryza meyeriana var. granulata</name>
    <dbReference type="NCBI Taxonomy" id="110450"/>
    <lineage>
        <taxon>Eukaryota</taxon>
        <taxon>Viridiplantae</taxon>
        <taxon>Streptophyta</taxon>
        <taxon>Embryophyta</taxon>
        <taxon>Tracheophyta</taxon>
        <taxon>Spermatophyta</taxon>
        <taxon>Magnoliopsida</taxon>
        <taxon>Liliopsida</taxon>
        <taxon>Poales</taxon>
        <taxon>Poaceae</taxon>
        <taxon>BOP clade</taxon>
        <taxon>Oryzoideae</taxon>
        <taxon>Oryzeae</taxon>
        <taxon>Oryzinae</taxon>
        <taxon>Oryza</taxon>
        <taxon>Oryza meyeriana</taxon>
    </lineage>
</organism>
<gene>
    <name evidence="2" type="ORF">E2562_026388</name>
</gene>
<protein>
    <submittedName>
        <fullName evidence="2">Uncharacterized protein</fullName>
    </submittedName>
</protein>
<keyword evidence="3" id="KW-1185">Reference proteome</keyword>
<keyword evidence="1" id="KW-0812">Transmembrane</keyword>
<evidence type="ECO:0000313" key="3">
    <source>
        <dbReference type="Proteomes" id="UP000479710"/>
    </source>
</evidence>
<proteinExistence type="predicted"/>
<evidence type="ECO:0000256" key="1">
    <source>
        <dbReference type="SAM" id="Phobius"/>
    </source>
</evidence>
<dbReference type="AlphaFoldDB" id="A0A6G1DND2"/>
<feature type="transmembrane region" description="Helical" evidence="1">
    <location>
        <begin position="12"/>
        <end position="39"/>
    </location>
</feature>
<sequence length="59" mass="6142">MSIHFVTPDASILSFPLGASVLSPFVLSVLIVVGASFLFSNLLRSPMAIVTNAAVAVPR</sequence>
<name>A0A6G1DND2_9ORYZ</name>
<comment type="caution">
    <text evidence="2">The sequence shown here is derived from an EMBL/GenBank/DDBJ whole genome shotgun (WGS) entry which is preliminary data.</text>
</comment>
<keyword evidence="1" id="KW-1133">Transmembrane helix</keyword>
<reference evidence="2 3" key="1">
    <citation type="submission" date="2019-11" db="EMBL/GenBank/DDBJ databases">
        <title>Whole genome sequence of Oryza granulata.</title>
        <authorList>
            <person name="Li W."/>
        </authorList>
    </citation>
    <scope>NUCLEOTIDE SEQUENCE [LARGE SCALE GENOMIC DNA]</scope>
    <source>
        <strain evidence="3">cv. Menghai</strain>
        <tissue evidence="2">Leaf</tissue>
    </source>
</reference>
<dbReference type="EMBL" id="SPHZ02000006">
    <property type="protein sequence ID" value="KAF0914007.1"/>
    <property type="molecule type" value="Genomic_DNA"/>
</dbReference>